<proteinExistence type="predicted"/>
<evidence type="ECO:0000313" key="1">
    <source>
        <dbReference type="EMBL" id="PSN58659.1"/>
    </source>
</evidence>
<reference evidence="1 2" key="1">
    <citation type="journal article" date="2018" name="Front. Microbiol.">
        <title>Genome-Wide Analysis of Corynespora cassiicola Leaf Fall Disease Putative Effectors.</title>
        <authorList>
            <person name="Lopez D."/>
            <person name="Ribeiro S."/>
            <person name="Label P."/>
            <person name="Fumanal B."/>
            <person name="Venisse J.S."/>
            <person name="Kohler A."/>
            <person name="de Oliveira R.R."/>
            <person name="Labutti K."/>
            <person name="Lipzen A."/>
            <person name="Lail K."/>
            <person name="Bauer D."/>
            <person name="Ohm R.A."/>
            <person name="Barry K.W."/>
            <person name="Spatafora J."/>
            <person name="Grigoriev I.V."/>
            <person name="Martin F.M."/>
            <person name="Pujade-Renaud V."/>
        </authorList>
    </citation>
    <scope>NUCLEOTIDE SEQUENCE [LARGE SCALE GENOMIC DNA]</scope>
    <source>
        <strain evidence="1 2">Philippines</strain>
    </source>
</reference>
<organism evidence="1 2">
    <name type="scientific">Corynespora cassiicola Philippines</name>
    <dbReference type="NCBI Taxonomy" id="1448308"/>
    <lineage>
        <taxon>Eukaryota</taxon>
        <taxon>Fungi</taxon>
        <taxon>Dikarya</taxon>
        <taxon>Ascomycota</taxon>
        <taxon>Pezizomycotina</taxon>
        <taxon>Dothideomycetes</taxon>
        <taxon>Pleosporomycetidae</taxon>
        <taxon>Pleosporales</taxon>
        <taxon>Corynesporascaceae</taxon>
        <taxon>Corynespora</taxon>
    </lineage>
</organism>
<protein>
    <submittedName>
        <fullName evidence="1">Uncharacterized protein</fullName>
    </submittedName>
</protein>
<name>A0A2T2MZX3_CORCC</name>
<keyword evidence="2" id="KW-1185">Reference proteome</keyword>
<accession>A0A2T2MZX3</accession>
<sequence length="53" mass="5882">MSLFRSATTKRCGNPYADNSHLETDVAARYYIVSDACSQLEVSFIGPKGFCPY</sequence>
<gene>
    <name evidence="1" type="ORF">BS50DRAFT_580576</name>
</gene>
<dbReference type="Proteomes" id="UP000240883">
    <property type="component" value="Unassembled WGS sequence"/>
</dbReference>
<dbReference type="AlphaFoldDB" id="A0A2T2MZX3"/>
<evidence type="ECO:0000313" key="2">
    <source>
        <dbReference type="Proteomes" id="UP000240883"/>
    </source>
</evidence>
<dbReference type="EMBL" id="KZ678229">
    <property type="protein sequence ID" value="PSN58659.1"/>
    <property type="molecule type" value="Genomic_DNA"/>
</dbReference>